<reference evidence="1 2" key="1">
    <citation type="submission" date="2019-12" db="EMBL/GenBank/DDBJ databases">
        <authorList>
            <person name="Jiao W.-B."/>
            <person name="Schneeberger K."/>
        </authorList>
    </citation>
    <scope>NUCLEOTIDE SEQUENCE [LARGE SCALE GENOMIC DNA]</scope>
    <source>
        <strain evidence="2">cv. C24</strain>
    </source>
</reference>
<dbReference type="Proteomes" id="UP000434276">
    <property type="component" value="Unassembled WGS sequence"/>
</dbReference>
<organism evidence="1 2">
    <name type="scientific">Arabidopsis thaliana</name>
    <name type="common">Mouse-ear cress</name>
    <dbReference type="NCBI Taxonomy" id="3702"/>
    <lineage>
        <taxon>Eukaryota</taxon>
        <taxon>Viridiplantae</taxon>
        <taxon>Streptophyta</taxon>
        <taxon>Embryophyta</taxon>
        <taxon>Tracheophyta</taxon>
        <taxon>Spermatophyta</taxon>
        <taxon>Magnoliopsida</taxon>
        <taxon>eudicotyledons</taxon>
        <taxon>Gunneridae</taxon>
        <taxon>Pentapetalae</taxon>
        <taxon>rosids</taxon>
        <taxon>malvids</taxon>
        <taxon>Brassicales</taxon>
        <taxon>Brassicaceae</taxon>
        <taxon>Camelineae</taxon>
        <taxon>Arabidopsis</taxon>
    </lineage>
</organism>
<name>A0A5S9WMN7_ARATH</name>
<evidence type="ECO:0000313" key="1">
    <source>
        <dbReference type="EMBL" id="CAA0275041.1"/>
    </source>
</evidence>
<dbReference type="ExpressionAtlas" id="A0A5S9WMN7">
    <property type="expression patterns" value="baseline and differential"/>
</dbReference>
<sequence length="66" mass="7648">MDISGETRAVKSYMVELEAEVAKIERREEKLLRKPVMTDDKDICSYVTFISVSFRVYLFSCFAGNM</sequence>
<evidence type="ECO:0000313" key="2">
    <source>
        <dbReference type="Proteomes" id="UP000434276"/>
    </source>
</evidence>
<dbReference type="OrthoDB" id="10448921at2759"/>
<proteinExistence type="predicted"/>
<protein>
    <submittedName>
        <fullName evidence="1">Uncharacterized protein</fullName>
    </submittedName>
</protein>
<dbReference type="AlphaFoldDB" id="A0A5S9WMN7"/>
<accession>A0A5S9WMN7</accession>
<dbReference type="EMBL" id="CACSHJ010000087">
    <property type="protein sequence ID" value="CAA0275041.1"/>
    <property type="molecule type" value="Genomic_DNA"/>
</dbReference>
<gene>
    <name evidence="1" type="ORF">C24_LOCUS3702</name>
</gene>